<evidence type="ECO:0008006" key="4">
    <source>
        <dbReference type="Google" id="ProtNLM"/>
    </source>
</evidence>
<dbReference type="PROSITE" id="PS51257">
    <property type="entry name" value="PROKAR_LIPOPROTEIN"/>
    <property type="match status" value="1"/>
</dbReference>
<feature type="signal peptide" evidence="1">
    <location>
        <begin position="1"/>
        <end position="20"/>
    </location>
</feature>
<evidence type="ECO:0000313" key="2">
    <source>
        <dbReference type="EMBL" id="EXZ75191.1"/>
    </source>
</evidence>
<comment type="caution">
    <text evidence="2">The sequence shown here is derived from an EMBL/GenBank/DDBJ whole genome shotgun (WGS) entry which is preliminary data.</text>
</comment>
<accession>A0A016EDL8</accession>
<dbReference type="SUPFAM" id="SSF52833">
    <property type="entry name" value="Thioredoxin-like"/>
    <property type="match status" value="1"/>
</dbReference>
<dbReference type="Pfam" id="PF07610">
    <property type="entry name" value="DUF1573"/>
    <property type="match status" value="1"/>
</dbReference>
<evidence type="ECO:0000313" key="3">
    <source>
        <dbReference type="Proteomes" id="UP000020938"/>
    </source>
</evidence>
<dbReference type="AlphaFoldDB" id="A0A016EDL8"/>
<proteinExistence type="predicted"/>
<organism evidence="2 3">
    <name type="scientific">Bacteroides fragilis str. 3976T8</name>
    <dbReference type="NCBI Taxonomy" id="1339314"/>
    <lineage>
        <taxon>Bacteria</taxon>
        <taxon>Pseudomonadati</taxon>
        <taxon>Bacteroidota</taxon>
        <taxon>Bacteroidia</taxon>
        <taxon>Bacteroidales</taxon>
        <taxon>Bacteroidaceae</taxon>
        <taxon>Bacteroides</taxon>
    </lineage>
</organism>
<reference evidence="2 3" key="1">
    <citation type="submission" date="2014-02" db="EMBL/GenBank/DDBJ databases">
        <authorList>
            <person name="Sears C."/>
            <person name="Carroll K."/>
            <person name="Sack B.R."/>
            <person name="Qadri F."/>
            <person name="Myers L.L."/>
            <person name="Chung G.-T."/>
            <person name="Escheverria P."/>
            <person name="Fraser C.M."/>
            <person name="Sadzewicz L."/>
            <person name="Shefchek K.A."/>
            <person name="Tallon L."/>
            <person name="Das S.P."/>
            <person name="Daugherty S."/>
            <person name="Mongodin E.F."/>
        </authorList>
    </citation>
    <scope>NUCLEOTIDE SEQUENCE [LARGE SCALE GENOMIC DNA]</scope>
    <source>
        <strain evidence="2 3">3976T8</strain>
    </source>
</reference>
<gene>
    <name evidence="2" type="ORF">M123_0442</name>
</gene>
<dbReference type="Proteomes" id="UP000020938">
    <property type="component" value="Unassembled WGS sequence"/>
</dbReference>
<dbReference type="PANTHER" id="PTHR37833:SF1">
    <property type="entry name" value="SIGNAL PEPTIDE PROTEIN"/>
    <property type="match status" value="1"/>
</dbReference>
<evidence type="ECO:0000256" key="1">
    <source>
        <dbReference type="SAM" id="SignalP"/>
    </source>
</evidence>
<sequence>MKNILSILLILLLFSACQQTQRDRVADLIRKWEGKEILFPKGMTLTMEGQNYEDPTFFDTNHMILAYVDSFGCFSCKLRLNEWKKLIKELDSVPVLFVFCPLSIEEVYSSLRQEHFPYPVCIDTTDILNQLNQFPPEENFHTFLLDKDKKVVGIGNPIQNFKIRELYRNRIIGREPPLNKTRPLTEVRIDNSSINLRQFSWKQQQKYVFILHNTGKKLLVIDNVNTSCGCISVSYSQEPIKPGQSLNMTVIYKADHPERFDKSIKVYCNTSGSPLQLRITGNAQ</sequence>
<dbReference type="InterPro" id="IPR036249">
    <property type="entry name" value="Thioredoxin-like_sf"/>
</dbReference>
<keyword evidence="1" id="KW-0732">Signal</keyword>
<name>A0A016EDL8_BACFG</name>
<protein>
    <recommendedName>
        <fullName evidence="4">DUF1573 domain-containing protein</fullName>
    </recommendedName>
</protein>
<dbReference type="PATRIC" id="fig|1339314.3.peg.696"/>
<feature type="chain" id="PRO_5001482407" description="DUF1573 domain-containing protein" evidence="1">
    <location>
        <begin position="21"/>
        <end position="284"/>
    </location>
</feature>
<dbReference type="PANTHER" id="PTHR37833">
    <property type="entry name" value="LIPOPROTEIN-RELATED"/>
    <property type="match status" value="1"/>
</dbReference>
<dbReference type="EMBL" id="JGDS01000032">
    <property type="protein sequence ID" value="EXZ75191.1"/>
    <property type="molecule type" value="Genomic_DNA"/>
</dbReference>
<dbReference type="Gene3D" id="2.60.40.10">
    <property type="entry name" value="Immunoglobulins"/>
    <property type="match status" value="1"/>
</dbReference>
<dbReference type="InterPro" id="IPR011467">
    <property type="entry name" value="DUF1573"/>
</dbReference>
<dbReference type="InterPro" id="IPR013783">
    <property type="entry name" value="Ig-like_fold"/>
</dbReference>
<dbReference type="Gene3D" id="3.40.30.10">
    <property type="entry name" value="Glutaredoxin"/>
    <property type="match status" value="1"/>
</dbReference>